<keyword evidence="1" id="KW-0812">Transmembrane</keyword>
<proteinExistence type="predicted"/>
<feature type="transmembrane region" description="Helical" evidence="1">
    <location>
        <begin position="6"/>
        <end position="27"/>
    </location>
</feature>
<reference evidence="2" key="1">
    <citation type="submission" date="2020-05" db="EMBL/GenBank/DDBJ databases">
        <authorList>
            <person name="Chiriac C."/>
            <person name="Salcher M."/>
            <person name="Ghai R."/>
            <person name="Kavagutti S V."/>
        </authorList>
    </citation>
    <scope>NUCLEOTIDE SEQUENCE</scope>
</reference>
<organism evidence="2">
    <name type="scientific">uncultured Caudovirales phage</name>
    <dbReference type="NCBI Taxonomy" id="2100421"/>
    <lineage>
        <taxon>Viruses</taxon>
        <taxon>Duplodnaviria</taxon>
        <taxon>Heunggongvirae</taxon>
        <taxon>Uroviricota</taxon>
        <taxon>Caudoviricetes</taxon>
        <taxon>Peduoviridae</taxon>
        <taxon>Maltschvirus</taxon>
        <taxon>Maltschvirus maltsch</taxon>
    </lineage>
</organism>
<accession>A0A6J7WM01</accession>
<evidence type="ECO:0000256" key="1">
    <source>
        <dbReference type="SAM" id="Phobius"/>
    </source>
</evidence>
<keyword evidence="1" id="KW-1133">Transmembrane helix</keyword>
<evidence type="ECO:0000313" key="2">
    <source>
        <dbReference type="EMBL" id="CAB5219121.1"/>
    </source>
</evidence>
<keyword evidence="1" id="KW-0472">Membrane</keyword>
<name>A0A6J7WM01_9CAUD</name>
<dbReference type="EMBL" id="LR798274">
    <property type="protein sequence ID" value="CAB5219121.1"/>
    <property type="molecule type" value="Genomic_DNA"/>
</dbReference>
<gene>
    <name evidence="2" type="ORF">UFOVP227_32</name>
</gene>
<protein>
    <submittedName>
        <fullName evidence="2">Uncharacterized protein</fullName>
    </submittedName>
</protein>
<sequence>MSDIRLIIVCFFMASFGYGFRAFRALVENLNREKELETHIGEQYLGAGEWSPLFDDEDLEEFLSDD</sequence>